<dbReference type="Proteomes" id="UP001165296">
    <property type="component" value="Unassembled WGS sequence"/>
</dbReference>
<keyword evidence="1" id="KW-0472">Membrane</keyword>
<gene>
    <name evidence="2" type="ORF">LGH74_05375</name>
</gene>
<keyword evidence="3" id="KW-1185">Reference proteome</keyword>
<keyword evidence="1" id="KW-0812">Transmembrane</keyword>
<proteinExistence type="predicted"/>
<evidence type="ECO:0000313" key="3">
    <source>
        <dbReference type="Proteomes" id="UP001165296"/>
    </source>
</evidence>
<evidence type="ECO:0000256" key="1">
    <source>
        <dbReference type="SAM" id="Phobius"/>
    </source>
</evidence>
<protein>
    <submittedName>
        <fullName evidence="2">Uncharacterized protein</fullName>
    </submittedName>
</protein>
<comment type="caution">
    <text evidence="2">The sequence shown here is derived from an EMBL/GenBank/DDBJ whole genome shotgun (WGS) entry which is preliminary data.</text>
</comment>
<feature type="transmembrane region" description="Helical" evidence="1">
    <location>
        <begin position="97"/>
        <end position="120"/>
    </location>
</feature>
<accession>A0ABS8AMF3</accession>
<feature type="transmembrane region" description="Helical" evidence="1">
    <location>
        <begin position="61"/>
        <end position="85"/>
    </location>
</feature>
<dbReference type="RefSeq" id="WP_226173118.1">
    <property type="nucleotide sequence ID" value="NZ_JAJADR010000001.1"/>
</dbReference>
<sequence length="130" mass="13983">MDYSTTNPTTRWPSAGRSLSILIAVVAVLWLWLQLPGWYQSGHAAADATAQWLTALVHNDWTALVLIAAANVSVARGTTAPMWRLGHSIELQGMKGAFVFVLGMLFHLLVGGFGVVLLLLGSSDQKLLAL</sequence>
<organism evidence="2 3">
    <name type="scientific">Hymenobacter lucidus</name>
    <dbReference type="NCBI Taxonomy" id="2880930"/>
    <lineage>
        <taxon>Bacteria</taxon>
        <taxon>Pseudomonadati</taxon>
        <taxon>Bacteroidota</taxon>
        <taxon>Cytophagia</taxon>
        <taxon>Cytophagales</taxon>
        <taxon>Hymenobacteraceae</taxon>
        <taxon>Hymenobacter</taxon>
    </lineage>
</organism>
<feature type="transmembrane region" description="Helical" evidence="1">
    <location>
        <begin position="12"/>
        <end position="33"/>
    </location>
</feature>
<reference evidence="2" key="1">
    <citation type="submission" date="2021-10" db="EMBL/GenBank/DDBJ databases">
        <authorList>
            <person name="Dean J.D."/>
            <person name="Kim M.K."/>
            <person name="Newey C.N."/>
            <person name="Stoker T.S."/>
            <person name="Thompson D.W."/>
            <person name="Grose J.H."/>
        </authorList>
    </citation>
    <scope>NUCLEOTIDE SEQUENCE</scope>
    <source>
        <strain evidence="2">BT178</strain>
    </source>
</reference>
<evidence type="ECO:0000313" key="2">
    <source>
        <dbReference type="EMBL" id="MCB2407397.1"/>
    </source>
</evidence>
<dbReference type="EMBL" id="JAJADR010000001">
    <property type="protein sequence ID" value="MCB2407397.1"/>
    <property type="molecule type" value="Genomic_DNA"/>
</dbReference>
<name>A0ABS8AMF3_9BACT</name>
<keyword evidence="1" id="KW-1133">Transmembrane helix</keyword>